<dbReference type="Gene3D" id="3.30.420.610">
    <property type="entry name" value="LOTUS domain-like"/>
    <property type="match status" value="3"/>
</dbReference>
<dbReference type="GO" id="GO:0005737">
    <property type="term" value="C:cytoplasm"/>
    <property type="evidence" value="ECO:0007669"/>
    <property type="project" value="UniProtKB-SubCell"/>
</dbReference>
<proteinExistence type="evidence at transcript level"/>
<dbReference type="PANTHER" id="PTHR22948:SF19">
    <property type="entry name" value="TUDOR DOMAIN-CONTAINING PROTEIN 5"/>
    <property type="match status" value="1"/>
</dbReference>
<evidence type="ECO:0000256" key="8">
    <source>
        <dbReference type="SAM" id="MobiDB-lite"/>
    </source>
</evidence>
<keyword evidence="7" id="KW-0744">Spermatogenesis</keyword>
<evidence type="ECO:0000259" key="10">
    <source>
        <dbReference type="PROSITE" id="PS51644"/>
    </source>
</evidence>
<dbReference type="GO" id="GO:0030154">
    <property type="term" value="P:cell differentiation"/>
    <property type="evidence" value="ECO:0007669"/>
    <property type="project" value="UniProtKB-ARBA"/>
</dbReference>
<feature type="domain" description="HTH OST-type" evidence="10">
    <location>
        <begin position="288"/>
        <end position="362"/>
    </location>
</feature>
<evidence type="ECO:0000256" key="7">
    <source>
        <dbReference type="ARBA" id="ARBA00022871"/>
    </source>
</evidence>
<evidence type="ECO:0000259" key="9">
    <source>
        <dbReference type="PROSITE" id="PS50304"/>
    </source>
</evidence>
<comment type="similarity">
    <text evidence="2">Belongs to the TDRD5 family.</text>
</comment>
<organism evidence="11">
    <name type="scientific">Callorhinchus milii</name>
    <name type="common">Ghost shark</name>
    <dbReference type="NCBI Taxonomy" id="7868"/>
    <lineage>
        <taxon>Eukaryota</taxon>
        <taxon>Metazoa</taxon>
        <taxon>Chordata</taxon>
        <taxon>Craniata</taxon>
        <taxon>Vertebrata</taxon>
        <taxon>Chondrichthyes</taxon>
        <taxon>Holocephali</taxon>
        <taxon>Chimaeriformes</taxon>
        <taxon>Callorhinchidae</taxon>
        <taxon>Callorhinchus</taxon>
    </lineage>
</organism>
<accession>V9KHS9</accession>
<evidence type="ECO:0000256" key="3">
    <source>
        <dbReference type="ARBA" id="ARBA00013420"/>
    </source>
</evidence>
<dbReference type="InterPro" id="IPR035437">
    <property type="entry name" value="SNase_OB-fold_sf"/>
</dbReference>
<dbReference type="InterPro" id="IPR002999">
    <property type="entry name" value="Tudor"/>
</dbReference>
<dbReference type="Pfam" id="PF00567">
    <property type="entry name" value="TUDOR"/>
    <property type="match status" value="1"/>
</dbReference>
<evidence type="ECO:0000256" key="2">
    <source>
        <dbReference type="ARBA" id="ARBA00010384"/>
    </source>
</evidence>
<keyword evidence="5" id="KW-0963">Cytoplasm</keyword>
<keyword evidence="4" id="KW-0217">Developmental protein</keyword>
<protein>
    <recommendedName>
        <fullName evidence="3">Tudor domain-containing protein 5</fullName>
    </recommendedName>
</protein>
<evidence type="ECO:0000256" key="5">
    <source>
        <dbReference type="ARBA" id="ARBA00022490"/>
    </source>
</evidence>
<feature type="region of interest" description="Disordered" evidence="8">
    <location>
        <begin position="651"/>
        <end position="697"/>
    </location>
</feature>
<evidence type="ECO:0000256" key="1">
    <source>
        <dbReference type="ARBA" id="ARBA00004496"/>
    </source>
</evidence>
<dbReference type="PROSITE" id="PS51644">
    <property type="entry name" value="HTH_OST"/>
    <property type="match status" value="3"/>
</dbReference>
<dbReference type="GO" id="GO:0007283">
    <property type="term" value="P:spermatogenesis"/>
    <property type="evidence" value="ECO:0007669"/>
    <property type="project" value="UniProtKB-KW"/>
</dbReference>
<comment type="subcellular location">
    <subcellularLocation>
        <location evidence="1">Cytoplasm</location>
    </subcellularLocation>
</comment>
<dbReference type="InterPro" id="IPR050621">
    <property type="entry name" value="Tudor_domain_containing"/>
</dbReference>
<dbReference type="AlphaFoldDB" id="V9KHS9"/>
<sequence>MSDQEVLLDVLKKELRSLLISAQGGLSPVELESDYYKMMGKRLPLYALGYRSVLELITDMPDAIKIHTCGNGSLILKGNGDATTKGIEEMVAKSRIPSKTKRNLRKPRYDFTQKQGFLPRRCNSIPVLPALVKCEIRELLLSFPDGILLSDFDKAFVKKYGRPFQCARYGFYSLQEVLKTAADDIVIQQTRRGSLLLLKVQNRECFFVQGEWHCQSIANHPVEAESTSVPLIPLKPPTQTFQKQSLEPLDPDNVPGSNTGLEYFDGGMKKLVKDLKAVLLEKGVGGTIDPKVKEKVWFTVAQRPDGLLASRLPVEFKDIFGQELPLKELGFYSVTELVAALSDIFYVERDVKNQDWLIFDIKRHQSLQKQVELQLKDKLSSPDWNHGRLSDSQQNEMNMVEMVTKILYLPDPEFEIPPDAMQDGNLYRTPELEGNSFVSVFVESVVSPSQFYVRFYGKDASEMLEDLMIGMRRCYSYEEVSERYVMPDFFIRQGQVCCVRNPNDVWWYRVVIHQLLDADQVEVFYVDFGDISSVERSRLRFLKCCHSKFPAQAIPSKLMWVQPVKNEWSTPAKMLFLRFCRKQPLVALICMYIRDVLHLFLCDTSTEEDVYINDVLKKAGHAVPCLPDNTTKGFGELNPAALYLKLKPPSAKELPSRKEESATAPHEKESKDISEDDPKLDHPAHGGKNEQDFDPLTSDLPYLEPYQACTVSSNEGYPSEFSVKQSAMEISEEPGDVEFCSSVVGAQVSQARDLGLIPGRTKPWASFL</sequence>
<feature type="domain" description="HTH OST-type" evidence="10">
    <location>
        <begin position="7"/>
        <end position="80"/>
    </location>
</feature>
<reference evidence="11" key="1">
    <citation type="journal article" date="2014" name="Nature">
        <title>Elephant shark genome provides unique insights into gnathostome evolution.</title>
        <authorList>
            <consortium name="International Elephant Shark Genome Sequencing Consortium"/>
            <person name="Venkatesh B."/>
            <person name="Lee A.P."/>
            <person name="Ravi V."/>
            <person name="Maurya A.K."/>
            <person name="Lian M.M."/>
            <person name="Swann J.B."/>
            <person name="Ohta Y."/>
            <person name="Flajnik M.F."/>
            <person name="Sutoh Y."/>
            <person name="Kasahara M."/>
            <person name="Hoon S."/>
            <person name="Gangu V."/>
            <person name="Roy S.W."/>
            <person name="Irimia M."/>
            <person name="Korzh V."/>
            <person name="Kondrychyn I."/>
            <person name="Lim Z.W."/>
            <person name="Tay B.H."/>
            <person name="Tohari S."/>
            <person name="Kong K.W."/>
            <person name="Ho S."/>
            <person name="Lorente-Galdos B."/>
            <person name="Quilez J."/>
            <person name="Marques-Bonet T."/>
            <person name="Raney B.J."/>
            <person name="Ingham P.W."/>
            <person name="Tay A."/>
            <person name="Hillier L.W."/>
            <person name="Minx P."/>
            <person name="Boehm T."/>
            <person name="Wilson R.K."/>
            <person name="Brenner S."/>
            <person name="Warren W.C."/>
        </authorList>
    </citation>
    <scope>NUCLEOTIDE SEQUENCE</scope>
    <source>
        <tissue evidence="11">Ovary</tissue>
    </source>
</reference>
<keyword evidence="7" id="KW-0221">Differentiation</keyword>
<keyword evidence="6" id="KW-0677">Repeat</keyword>
<dbReference type="EMBL" id="JW865005">
    <property type="protein sequence ID" value="AFO97522.1"/>
    <property type="molecule type" value="mRNA"/>
</dbReference>
<evidence type="ECO:0000313" key="11">
    <source>
        <dbReference type="EMBL" id="AFO97522.1"/>
    </source>
</evidence>
<dbReference type="InterPro" id="IPR025605">
    <property type="entry name" value="OST-HTH/LOTUS_dom"/>
</dbReference>
<evidence type="ECO:0000256" key="6">
    <source>
        <dbReference type="ARBA" id="ARBA00022737"/>
    </source>
</evidence>
<dbReference type="PANTHER" id="PTHR22948">
    <property type="entry name" value="TUDOR DOMAIN CONTAINING PROTEIN"/>
    <property type="match status" value="1"/>
</dbReference>
<feature type="compositionally biased region" description="Basic and acidic residues" evidence="8">
    <location>
        <begin position="654"/>
        <end position="691"/>
    </location>
</feature>
<feature type="non-terminal residue" evidence="11">
    <location>
        <position position="768"/>
    </location>
</feature>
<dbReference type="Gene3D" id="2.40.50.90">
    <property type="match status" value="1"/>
</dbReference>
<dbReference type="PROSITE" id="PS50304">
    <property type="entry name" value="TUDOR"/>
    <property type="match status" value="1"/>
</dbReference>
<feature type="domain" description="Tudor" evidence="9">
    <location>
        <begin position="490"/>
        <end position="549"/>
    </location>
</feature>
<dbReference type="SMART" id="SM00333">
    <property type="entry name" value="TUDOR"/>
    <property type="match status" value="1"/>
</dbReference>
<dbReference type="Pfam" id="PF12872">
    <property type="entry name" value="OST-HTH"/>
    <property type="match status" value="3"/>
</dbReference>
<evidence type="ECO:0000256" key="4">
    <source>
        <dbReference type="ARBA" id="ARBA00022473"/>
    </source>
</evidence>
<dbReference type="InterPro" id="IPR041966">
    <property type="entry name" value="LOTUS-like"/>
</dbReference>
<dbReference type="SUPFAM" id="SSF63748">
    <property type="entry name" value="Tudor/PWWP/MBT"/>
    <property type="match status" value="1"/>
</dbReference>
<name>V9KHS9_CALMI</name>
<dbReference type="Gene3D" id="2.30.30.140">
    <property type="match status" value="1"/>
</dbReference>
<feature type="domain" description="HTH OST-type" evidence="10">
    <location>
        <begin position="128"/>
        <end position="202"/>
    </location>
</feature>
<dbReference type="CDD" id="cd20419">
    <property type="entry name" value="Tudor_TDRD5"/>
    <property type="match status" value="1"/>
</dbReference>